<dbReference type="Gene3D" id="2.40.30.240">
    <property type="match status" value="1"/>
</dbReference>
<dbReference type="Pfam" id="PF11651">
    <property type="entry name" value="P22_CoatProtein"/>
    <property type="match status" value="1"/>
</dbReference>
<protein>
    <submittedName>
        <fullName evidence="1">Uncharacterized protein</fullName>
    </submittedName>
</protein>
<evidence type="ECO:0000313" key="1">
    <source>
        <dbReference type="EMBL" id="GAH12757.1"/>
    </source>
</evidence>
<feature type="non-terminal residue" evidence="1">
    <location>
        <position position="123"/>
    </location>
</feature>
<proteinExistence type="predicted"/>
<comment type="caution">
    <text evidence="1">The sequence shown here is derived from an EMBL/GenBank/DDBJ whole genome shotgun (WGS) entry which is preliminary data.</text>
</comment>
<sequence>ANQAFVPVGGSVNATTGVVTNVDYREATLTVDTAGNLAVGDKFTLENAAVGIQSIGLADKTPSGQKMTFTVIEIPAGDLTLKVYPKPIAADQAGISSLEAAYANINTAILNNATLTRINIDAS</sequence>
<dbReference type="AlphaFoldDB" id="X1CY26"/>
<reference evidence="1" key="1">
    <citation type="journal article" date="2014" name="Front. Microbiol.">
        <title>High frequency of phylogenetically diverse reductive dehalogenase-homologous genes in deep subseafloor sedimentary metagenomes.</title>
        <authorList>
            <person name="Kawai M."/>
            <person name="Futagami T."/>
            <person name="Toyoda A."/>
            <person name="Takaki Y."/>
            <person name="Nishi S."/>
            <person name="Hori S."/>
            <person name="Arai W."/>
            <person name="Tsubouchi T."/>
            <person name="Morono Y."/>
            <person name="Uchiyama I."/>
            <person name="Ito T."/>
            <person name="Fujiyama A."/>
            <person name="Inagaki F."/>
            <person name="Takami H."/>
        </authorList>
    </citation>
    <scope>NUCLEOTIDE SEQUENCE</scope>
    <source>
        <strain evidence="1">Expedition CK06-06</strain>
    </source>
</reference>
<organism evidence="1">
    <name type="scientific">marine sediment metagenome</name>
    <dbReference type="NCBI Taxonomy" id="412755"/>
    <lineage>
        <taxon>unclassified sequences</taxon>
        <taxon>metagenomes</taxon>
        <taxon>ecological metagenomes</taxon>
    </lineage>
</organism>
<accession>X1CY26</accession>
<feature type="non-terminal residue" evidence="1">
    <location>
        <position position="1"/>
    </location>
</feature>
<dbReference type="EMBL" id="BART01039315">
    <property type="protein sequence ID" value="GAH12757.1"/>
    <property type="molecule type" value="Genomic_DNA"/>
</dbReference>
<dbReference type="InterPro" id="IPR024659">
    <property type="entry name" value="Phage_coat_Gp5"/>
</dbReference>
<gene>
    <name evidence="1" type="ORF">S01H4_64690</name>
</gene>
<name>X1CY26_9ZZZZ</name>